<dbReference type="Pfam" id="PF00578">
    <property type="entry name" value="AhpC-TSA"/>
    <property type="match status" value="1"/>
</dbReference>
<name>A0A160VBP8_9ZZZZ</name>
<accession>A0A160VBP8</accession>
<evidence type="ECO:0000313" key="2">
    <source>
        <dbReference type="EMBL" id="CUV03674.1"/>
    </source>
</evidence>
<evidence type="ECO:0000259" key="1">
    <source>
        <dbReference type="Pfam" id="PF00578"/>
    </source>
</evidence>
<dbReference type="SUPFAM" id="SSF52833">
    <property type="entry name" value="Thioredoxin-like"/>
    <property type="match status" value="1"/>
</dbReference>
<dbReference type="EMBL" id="FAXA01000450">
    <property type="protein sequence ID" value="CUV03674.1"/>
    <property type="molecule type" value="Genomic_DNA"/>
</dbReference>
<dbReference type="InterPro" id="IPR036249">
    <property type="entry name" value="Thioredoxin-like_sf"/>
</dbReference>
<dbReference type="GO" id="GO:0016491">
    <property type="term" value="F:oxidoreductase activity"/>
    <property type="evidence" value="ECO:0007669"/>
    <property type="project" value="InterPro"/>
</dbReference>
<dbReference type="AlphaFoldDB" id="A0A160VBP8"/>
<reference evidence="2" key="1">
    <citation type="submission" date="2015-10" db="EMBL/GenBank/DDBJ databases">
        <authorList>
            <person name="Gilbert D.G."/>
        </authorList>
    </citation>
    <scope>NUCLEOTIDE SEQUENCE</scope>
</reference>
<protein>
    <recommendedName>
        <fullName evidence="1">Alkyl hydroperoxide reductase subunit C/ Thiol specific antioxidant domain-containing protein</fullName>
    </recommendedName>
</protein>
<proteinExistence type="predicted"/>
<dbReference type="Gene3D" id="3.40.30.10">
    <property type="entry name" value="Glutaredoxin"/>
    <property type="match status" value="1"/>
</dbReference>
<dbReference type="GO" id="GO:0016209">
    <property type="term" value="F:antioxidant activity"/>
    <property type="evidence" value="ECO:0007669"/>
    <property type="project" value="InterPro"/>
</dbReference>
<feature type="domain" description="Alkyl hydroperoxide reductase subunit C/ Thiol specific antioxidant" evidence="1">
    <location>
        <begin position="5"/>
        <end position="37"/>
    </location>
</feature>
<organism evidence="2">
    <name type="scientific">hydrothermal vent metagenome</name>
    <dbReference type="NCBI Taxonomy" id="652676"/>
    <lineage>
        <taxon>unclassified sequences</taxon>
        <taxon>metagenomes</taxon>
        <taxon>ecological metagenomes</taxon>
    </lineage>
</organism>
<sequence length="43" mass="4750">MLQAGDTAPDFSAVDHNGNEFRMSDFKGKKVWLWFFSSPGGGN</sequence>
<gene>
    <name evidence="2" type="ORF">MGWOODY_Clf2132</name>
</gene>
<dbReference type="InterPro" id="IPR000866">
    <property type="entry name" value="AhpC/TSA"/>
</dbReference>